<organism evidence="2 3">
    <name type="scientific">Saccharothrix ecbatanensis</name>
    <dbReference type="NCBI Taxonomy" id="1105145"/>
    <lineage>
        <taxon>Bacteria</taxon>
        <taxon>Bacillati</taxon>
        <taxon>Actinomycetota</taxon>
        <taxon>Actinomycetes</taxon>
        <taxon>Pseudonocardiales</taxon>
        <taxon>Pseudonocardiaceae</taxon>
        <taxon>Saccharothrix</taxon>
    </lineage>
</organism>
<evidence type="ECO:0000313" key="2">
    <source>
        <dbReference type="EMBL" id="MBB5808937.1"/>
    </source>
</evidence>
<dbReference type="EMBL" id="JACHMO010000001">
    <property type="protein sequence ID" value="MBB5808937.1"/>
    <property type="molecule type" value="Genomic_DNA"/>
</dbReference>
<evidence type="ECO:0000313" key="3">
    <source>
        <dbReference type="Proteomes" id="UP000552097"/>
    </source>
</evidence>
<comment type="caution">
    <text evidence="2">The sequence shown here is derived from an EMBL/GenBank/DDBJ whole genome shotgun (WGS) entry which is preliminary data.</text>
</comment>
<evidence type="ECO:0000256" key="1">
    <source>
        <dbReference type="SAM" id="MobiDB-lite"/>
    </source>
</evidence>
<keyword evidence="3" id="KW-1185">Reference proteome</keyword>
<accession>A0A7W9HUU3</accession>
<feature type="region of interest" description="Disordered" evidence="1">
    <location>
        <begin position="448"/>
        <end position="470"/>
    </location>
</feature>
<name>A0A7W9HUU3_9PSEU</name>
<reference evidence="2 3" key="1">
    <citation type="submission" date="2020-08" db="EMBL/GenBank/DDBJ databases">
        <title>Sequencing the genomes of 1000 actinobacteria strains.</title>
        <authorList>
            <person name="Klenk H.-P."/>
        </authorList>
    </citation>
    <scope>NUCLEOTIDE SEQUENCE [LARGE SCALE GENOMIC DNA]</scope>
    <source>
        <strain evidence="2 3">DSM 45486</strain>
    </source>
</reference>
<feature type="compositionally biased region" description="Basic residues" evidence="1">
    <location>
        <begin position="459"/>
        <end position="470"/>
    </location>
</feature>
<proteinExistence type="predicted"/>
<dbReference type="AlphaFoldDB" id="A0A7W9HUU3"/>
<gene>
    <name evidence="2" type="ORF">F4560_008705</name>
</gene>
<protein>
    <submittedName>
        <fullName evidence="2">Uncharacterized protein</fullName>
    </submittedName>
</protein>
<sequence>MVHHALLVPAIRERVEDALRHHTAAWNTYSKHRGAHLEAEAARLITVHLPGCAQHLGFEYFVPARDTETDPASYTKLVESDGLLLLDDIAIIIEAKAVALRPRSRTGDPLRLRQDLRRIVTDAADQGDRLRRRILHDRGLRLRDETWLDLTTIREIHTVAVSLEDLSGIATITSELVTSGLLTTDDLPWTVSLHDLRIISELIDRPTELLLYLRRRTEPDTTRRFHAVDELDFFLHFLAAQLYVEPDPDEVHDALPQLGTPRTRDRRRHRQQGLELLTSLTNPPDAWYFHQLGIRTTPIDKPRMKANPAMLNLIDELAERRDPGWLAMTATLLHLDGSAQRRCATLGTHLAAQTRSDGLPHNQAIPMGTRRGDSVLLVLMTTPPTVPTTASQQRLREYTTAKKHQLQLDRSFGLLYDSQGRLISTSYDNRAPGPDPVLDALCSRIPLKGPEAFQGFPPPRRRTRSSRKRR</sequence>
<dbReference type="RefSeq" id="WP_184928766.1">
    <property type="nucleotide sequence ID" value="NZ_JACHMO010000001.1"/>
</dbReference>
<dbReference type="Proteomes" id="UP000552097">
    <property type="component" value="Unassembled WGS sequence"/>
</dbReference>